<protein>
    <submittedName>
        <fullName evidence="1">Uncharacterized protein</fullName>
    </submittedName>
</protein>
<name>A0A4D6L1C0_VIGUN</name>
<dbReference type="Proteomes" id="UP000501690">
    <property type="component" value="Linkage Group LG2"/>
</dbReference>
<evidence type="ECO:0000313" key="1">
    <source>
        <dbReference type="EMBL" id="QCD82283.1"/>
    </source>
</evidence>
<gene>
    <name evidence="1" type="ORF">DEO72_LG2g2618</name>
</gene>
<evidence type="ECO:0000313" key="2">
    <source>
        <dbReference type="Proteomes" id="UP000501690"/>
    </source>
</evidence>
<accession>A0A4D6L1C0</accession>
<organism evidence="1 2">
    <name type="scientific">Vigna unguiculata</name>
    <name type="common">Cowpea</name>
    <dbReference type="NCBI Taxonomy" id="3917"/>
    <lineage>
        <taxon>Eukaryota</taxon>
        <taxon>Viridiplantae</taxon>
        <taxon>Streptophyta</taxon>
        <taxon>Embryophyta</taxon>
        <taxon>Tracheophyta</taxon>
        <taxon>Spermatophyta</taxon>
        <taxon>Magnoliopsida</taxon>
        <taxon>eudicotyledons</taxon>
        <taxon>Gunneridae</taxon>
        <taxon>Pentapetalae</taxon>
        <taxon>rosids</taxon>
        <taxon>fabids</taxon>
        <taxon>Fabales</taxon>
        <taxon>Fabaceae</taxon>
        <taxon>Papilionoideae</taxon>
        <taxon>50 kb inversion clade</taxon>
        <taxon>NPAAA clade</taxon>
        <taxon>indigoferoid/millettioid clade</taxon>
        <taxon>Phaseoleae</taxon>
        <taxon>Vigna</taxon>
    </lineage>
</organism>
<proteinExistence type="predicted"/>
<keyword evidence="2" id="KW-1185">Reference proteome</keyword>
<sequence>MALLKMKGCRANARGNYWCAWFVEGLGRGGMRSAVNTQEKWLATKAKAKTLFDIVSELSESSKLFDKACVVGPQFVAKEVVRKSTCTNEFCNLWRGSRQPQRCGGLG</sequence>
<dbReference type="AlphaFoldDB" id="A0A4D6L1C0"/>
<dbReference type="EMBL" id="CP039346">
    <property type="protein sequence ID" value="QCD82283.1"/>
    <property type="molecule type" value="Genomic_DNA"/>
</dbReference>
<reference evidence="1 2" key="1">
    <citation type="submission" date="2019-04" db="EMBL/GenBank/DDBJ databases">
        <title>An improved genome assembly and genetic linkage map for asparagus bean, Vigna unguiculata ssp. sesquipedialis.</title>
        <authorList>
            <person name="Xia Q."/>
            <person name="Zhang R."/>
            <person name="Dong Y."/>
        </authorList>
    </citation>
    <scope>NUCLEOTIDE SEQUENCE [LARGE SCALE GENOMIC DNA]</scope>
    <source>
        <tissue evidence="1">Leaf</tissue>
    </source>
</reference>